<dbReference type="GO" id="GO:0005634">
    <property type="term" value="C:nucleus"/>
    <property type="evidence" value="ECO:0007669"/>
    <property type="project" value="TreeGrafter"/>
</dbReference>
<dbReference type="SUPFAM" id="SSF46950">
    <property type="entry name" value="Double-stranded DNA-binding domain"/>
    <property type="match status" value="1"/>
</dbReference>
<comment type="similarity">
    <text evidence="1">Belongs to the PDCD5 family.</text>
</comment>
<gene>
    <name evidence="3" type="ORF">EJB05_36593</name>
</gene>
<dbReference type="EMBL" id="RWGY01000029">
    <property type="protein sequence ID" value="TVU20386.1"/>
    <property type="molecule type" value="Genomic_DNA"/>
</dbReference>
<dbReference type="Gramene" id="TVU20386">
    <property type="protein sequence ID" value="TVU20386"/>
    <property type="gene ID" value="EJB05_36593"/>
</dbReference>
<keyword evidence="4" id="KW-1185">Reference proteome</keyword>
<dbReference type="Gene3D" id="1.10.8.140">
    <property type="entry name" value="PDCD5-like"/>
    <property type="match status" value="1"/>
</dbReference>
<comment type="caution">
    <text evidence="3">The sequence shown here is derived from an EMBL/GenBank/DDBJ whole genome shotgun (WGS) entry which is preliminary data.</text>
</comment>
<dbReference type="AlphaFoldDB" id="A0A5J9UA03"/>
<dbReference type="PANTHER" id="PTHR10840:SF0">
    <property type="entry name" value="PROGRAMMED CELL DEATH PROTEIN 5"/>
    <property type="match status" value="1"/>
</dbReference>
<dbReference type="GO" id="GO:0003677">
    <property type="term" value="F:DNA binding"/>
    <property type="evidence" value="ECO:0007669"/>
    <property type="project" value="InterPro"/>
</dbReference>
<dbReference type="OrthoDB" id="10252486at2759"/>
<evidence type="ECO:0000256" key="1">
    <source>
        <dbReference type="ARBA" id="ARBA00010490"/>
    </source>
</evidence>
<proteinExistence type="inferred from homology"/>
<dbReference type="Pfam" id="PF01984">
    <property type="entry name" value="dsDNA_bind"/>
    <property type="match status" value="1"/>
</dbReference>
<dbReference type="Proteomes" id="UP000324897">
    <property type="component" value="Chromosome 7"/>
</dbReference>
<organism evidence="3 4">
    <name type="scientific">Eragrostis curvula</name>
    <name type="common">weeping love grass</name>
    <dbReference type="NCBI Taxonomy" id="38414"/>
    <lineage>
        <taxon>Eukaryota</taxon>
        <taxon>Viridiplantae</taxon>
        <taxon>Streptophyta</taxon>
        <taxon>Embryophyta</taxon>
        <taxon>Tracheophyta</taxon>
        <taxon>Spermatophyta</taxon>
        <taxon>Magnoliopsida</taxon>
        <taxon>Liliopsida</taxon>
        <taxon>Poales</taxon>
        <taxon>Poaceae</taxon>
        <taxon>PACMAD clade</taxon>
        <taxon>Chloridoideae</taxon>
        <taxon>Eragrostideae</taxon>
        <taxon>Eragrostidinae</taxon>
        <taxon>Eragrostis</taxon>
    </lineage>
</organism>
<evidence type="ECO:0000313" key="4">
    <source>
        <dbReference type="Proteomes" id="UP000324897"/>
    </source>
</evidence>
<name>A0A5J9UA03_9POAL</name>
<feature type="region of interest" description="Disordered" evidence="2">
    <location>
        <begin position="109"/>
        <end position="128"/>
    </location>
</feature>
<evidence type="ECO:0000313" key="3">
    <source>
        <dbReference type="EMBL" id="TVU20386.1"/>
    </source>
</evidence>
<dbReference type="GO" id="GO:0005829">
    <property type="term" value="C:cytosol"/>
    <property type="evidence" value="ECO:0007669"/>
    <property type="project" value="TreeGrafter"/>
</dbReference>
<protein>
    <submittedName>
        <fullName evidence="3">Uncharacterized protein</fullName>
    </submittedName>
</protein>
<evidence type="ECO:0000256" key="2">
    <source>
        <dbReference type="SAM" id="MobiDB-lite"/>
    </source>
</evidence>
<sequence length="218" mass="23945">MDLPEISRWWWNQRSMTLFPQLVAAHTPLQPSSFLRRLVHPSMARSLLTHRHSCLPRSAGGRAPRWCSTILKGERVQKAGGKLRTPEAATLVDPATSSVRVLHATPSSSAVRTNSRPPGAAAVSRMGAAPPCSSPVNARNTLEHLHSEFLATLVKPDKARGVEDVLVKPDKARAQTGGISEKVSEERLISLLEQINNQTCRQTKVTIQRCRSVLLDDD</sequence>
<accession>A0A5J9UA03</accession>
<dbReference type="PANTHER" id="PTHR10840">
    <property type="entry name" value="PROGRAMMED CELL DEATH PROTEIN 5"/>
    <property type="match status" value="1"/>
</dbReference>
<dbReference type="InterPro" id="IPR036883">
    <property type="entry name" value="PDCD5-like_sf"/>
</dbReference>
<dbReference type="InterPro" id="IPR002836">
    <property type="entry name" value="PDCD5-like"/>
</dbReference>
<reference evidence="3 4" key="1">
    <citation type="journal article" date="2019" name="Sci. Rep.">
        <title>A high-quality genome of Eragrostis curvula grass provides insights into Poaceae evolution and supports new strategies to enhance forage quality.</title>
        <authorList>
            <person name="Carballo J."/>
            <person name="Santos B.A.C.M."/>
            <person name="Zappacosta D."/>
            <person name="Garbus I."/>
            <person name="Selva J.P."/>
            <person name="Gallo C.A."/>
            <person name="Diaz A."/>
            <person name="Albertini E."/>
            <person name="Caccamo M."/>
            <person name="Echenique V."/>
        </authorList>
    </citation>
    <scope>NUCLEOTIDE SEQUENCE [LARGE SCALE GENOMIC DNA]</scope>
    <source>
        <strain evidence="4">cv. Victoria</strain>
        <tissue evidence="3">Leaf</tissue>
    </source>
</reference>